<accession>A0ABR9UD79</accession>
<gene>
    <name evidence="2" type="ORF">IQ236_12720</name>
</gene>
<evidence type="ECO:0000313" key="2">
    <source>
        <dbReference type="EMBL" id="MBE9144079.1"/>
    </source>
</evidence>
<protein>
    <submittedName>
        <fullName evidence="2">Phosphatidate cytidylyltransferase</fullName>
    </submittedName>
</protein>
<keyword evidence="1" id="KW-0472">Membrane</keyword>
<evidence type="ECO:0000256" key="1">
    <source>
        <dbReference type="SAM" id="Phobius"/>
    </source>
</evidence>
<keyword evidence="2" id="KW-0808">Transferase</keyword>
<dbReference type="RefSeq" id="WP_193869602.1">
    <property type="nucleotide sequence ID" value="NZ_JADEWU010000025.1"/>
</dbReference>
<dbReference type="GO" id="GO:0016779">
    <property type="term" value="F:nucleotidyltransferase activity"/>
    <property type="evidence" value="ECO:0007669"/>
    <property type="project" value="UniProtKB-KW"/>
</dbReference>
<feature type="transmembrane region" description="Helical" evidence="1">
    <location>
        <begin position="213"/>
        <end position="232"/>
    </location>
</feature>
<name>A0ABR9UD79_9CYAN</name>
<feature type="transmembrane region" description="Helical" evidence="1">
    <location>
        <begin position="117"/>
        <end position="138"/>
    </location>
</feature>
<dbReference type="Pfam" id="PF01148">
    <property type="entry name" value="CTP_transf_1"/>
    <property type="match status" value="1"/>
</dbReference>
<dbReference type="Proteomes" id="UP000640725">
    <property type="component" value="Unassembled WGS sequence"/>
</dbReference>
<sequence length="309" mass="33700">MEIFNPLIVPTLTLLGGEIAIALSFFTLFAIIYRRDAAKIKHHALKLAILIAIGLILMGAAGLGKYGLLPVTLLLAYFGWQELLNTVQIKYGAIPLVMLLQLLGTVGIVGGLWENPLAIFFGVIVATWVGIALPIFIFDHPPPMYGMLTTAFGMVLITLPLACLLTLVDSFYQEFNLLILLVLTHDGFSQGVGQILGKTPLIPKISPNKTWEGTIGGLLSCLLLGGFAHFILPEWQLWQVLLLSGAVAFLALTGDLIASCLKREAGIKDFSQILAVTGGILDKFDSLIFTIPIFYIIVNFQHHLNFLMN</sequence>
<organism evidence="2 3">
    <name type="scientific">Planktothrix mougeotii LEGE 06226</name>
    <dbReference type="NCBI Taxonomy" id="1828728"/>
    <lineage>
        <taxon>Bacteria</taxon>
        <taxon>Bacillati</taxon>
        <taxon>Cyanobacteriota</taxon>
        <taxon>Cyanophyceae</taxon>
        <taxon>Oscillatoriophycideae</taxon>
        <taxon>Oscillatoriales</taxon>
        <taxon>Microcoleaceae</taxon>
        <taxon>Planktothrix</taxon>
    </lineage>
</organism>
<dbReference type="PANTHER" id="PTHR43535">
    <property type="entry name" value="PHOSPHATIDATE CYTIDYLYLTRANSFERASE"/>
    <property type="match status" value="1"/>
</dbReference>
<proteinExistence type="predicted"/>
<dbReference type="EMBL" id="JADEWU010000025">
    <property type="protein sequence ID" value="MBE9144079.1"/>
    <property type="molecule type" value="Genomic_DNA"/>
</dbReference>
<feature type="transmembrane region" description="Helical" evidence="1">
    <location>
        <begin position="89"/>
        <end position="110"/>
    </location>
</feature>
<reference evidence="2 3" key="1">
    <citation type="submission" date="2020-10" db="EMBL/GenBank/DDBJ databases">
        <authorList>
            <person name="Castelo-Branco R."/>
            <person name="Eusebio N."/>
            <person name="Adriana R."/>
            <person name="Vieira A."/>
            <person name="Brugerolle De Fraissinette N."/>
            <person name="Rezende De Castro R."/>
            <person name="Schneider M.P."/>
            <person name="Vasconcelos V."/>
            <person name="Leao P.N."/>
        </authorList>
    </citation>
    <scope>NUCLEOTIDE SEQUENCE [LARGE SCALE GENOMIC DNA]</scope>
    <source>
        <strain evidence="2 3">LEGE 06226</strain>
    </source>
</reference>
<feature type="transmembrane region" description="Helical" evidence="1">
    <location>
        <begin position="238"/>
        <end position="261"/>
    </location>
</feature>
<keyword evidence="2" id="KW-0548">Nucleotidyltransferase</keyword>
<feature type="transmembrane region" description="Helical" evidence="1">
    <location>
        <begin position="45"/>
        <end position="69"/>
    </location>
</feature>
<keyword evidence="3" id="KW-1185">Reference proteome</keyword>
<feature type="transmembrane region" description="Helical" evidence="1">
    <location>
        <begin position="12"/>
        <end position="33"/>
    </location>
</feature>
<evidence type="ECO:0000313" key="3">
    <source>
        <dbReference type="Proteomes" id="UP000640725"/>
    </source>
</evidence>
<keyword evidence="1" id="KW-1133">Transmembrane helix</keyword>
<feature type="transmembrane region" description="Helical" evidence="1">
    <location>
        <begin position="273"/>
        <end position="298"/>
    </location>
</feature>
<dbReference type="PANTHER" id="PTHR43535:SF1">
    <property type="entry name" value="PHOSPHATIDATE CYTIDYLYLTRANSFERASE"/>
    <property type="match status" value="1"/>
</dbReference>
<comment type="caution">
    <text evidence="2">The sequence shown here is derived from an EMBL/GenBank/DDBJ whole genome shotgun (WGS) entry which is preliminary data.</text>
</comment>
<keyword evidence="1" id="KW-0812">Transmembrane</keyword>
<feature type="transmembrane region" description="Helical" evidence="1">
    <location>
        <begin position="144"/>
        <end position="168"/>
    </location>
</feature>